<accession>A0A0G1XCA9</accession>
<dbReference type="InterPro" id="IPR002071">
    <property type="entry name" value="Thermonucl_AS"/>
</dbReference>
<organism evidence="3 4">
    <name type="scientific">Candidatus Amesbacteria bacterium GW2011_GWA1_48_9</name>
    <dbReference type="NCBI Taxonomy" id="1618355"/>
    <lineage>
        <taxon>Bacteria</taxon>
        <taxon>Candidatus Amesiibacteriota</taxon>
    </lineage>
</organism>
<evidence type="ECO:0000259" key="2">
    <source>
        <dbReference type="PROSITE" id="PS50830"/>
    </source>
</evidence>
<feature type="transmembrane region" description="Helical" evidence="1">
    <location>
        <begin position="21"/>
        <end position="41"/>
    </location>
</feature>
<name>A0A0G1XCA9_9BACT</name>
<sequence length="209" mass="23564">MMEGRKEGPKRISARGFRKIGVKEVLIPGLLLAAALGWAGWRKLGPDIYANKQVFPETGVVREIEDDDTFQLQSGIRVRLLGVDAPNRGDEGTEQAGMVLRELVGDKRVWLEYDRYQDDKYGRVLAWVWYKCDPSAGSGQGPKFLPADYMHLTFNRSREGLTESPEGCKKGKLVQEELVKQGVVWVRGYKDRGELKYEGRLMNSVGSNN</sequence>
<dbReference type="EMBL" id="LCPP01000015">
    <property type="protein sequence ID" value="KKW00162.1"/>
    <property type="molecule type" value="Genomic_DNA"/>
</dbReference>
<dbReference type="AlphaFoldDB" id="A0A0G1XCA9"/>
<comment type="caution">
    <text evidence="3">The sequence shown here is derived from an EMBL/GenBank/DDBJ whole genome shotgun (WGS) entry which is preliminary data.</text>
</comment>
<evidence type="ECO:0000313" key="3">
    <source>
        <dbReference type="EMBL" id="KKW00162.1"/>
    </source>
</evidence>
<evidence type="ECO:0000256" key="1">
    <source>
        <dbReference type="SAM" id="Phobius"/>
    </source>
</evidence>
<dbReference type="Gene3D" id="2.40.50.90">
    <property type="match status" value="1"/>
</dbReference>
<dbReference type="InterPro" id="IPR035437">
    <property type="entry name" value="SNase_OB-fold_sf"/>
</dbReference>
<proteinExistence type="predicted"/>
<dbReference type="Proteomes" id="UP000034637">
    <property type="component" value="Unassembled WGS sequence"/>
</dbReference>
<dbReference type="GO" id="GO:0004518">
    <property type="term" value="F:nuclease activity"/>
    <property type="evidence" value="ECO:0007669"/>
    <property type="project" value="InterPro"/>
</dbReference>
<keyword evidence="1" id="KW-1133">Transmembrane helix</keyword>
<keyword evidence="1" id="KW-0812">Transmembrane</keyword>
<dbReference type="PROSITE" id="PS50830">
    <property type="entry name" value="TNASE_3"/>
    <property type="match status" value="1"/>
</dbReference>
<dbReference type="PROSITE" id="PS01284">
    <property type="entry name" value="TNASE_2"/>
    <property type="match status" value="1"/>
</dbReference>
<dbReference type="SUPFAM" id="SSF50199">
    <property type="entry name" value="Staphylococcal nuclease"/>
    <property type="match status" value="1"/>
</dbReference>
<dbReference type="GO" id="GO:0003676">
    <property type="term" value="F:nucleic acid binding"/>
    <property type="evidence" value="ECO:0007669"/>
    <property type="project" value="InterPro"/>
</dbReference>
<evidence type="ECO:0000313" key="4">
    <source>
        <dbReference type="Proteomes" id="UP000034637"/>
    </source>
</evidence>
<protein>
    <submittedName>
        <fullName evidence="3">Protein with SNase domain and OB-fold nucleic acid-binding-like protein</fullName>
    </submittedName>
</protein>
<dbReference type="InterPro" id="IPR016071">
    <property type="entry name" value="Staphylococal_nuclease_OB-fold"/>
</dbReference>
<keyword evidence="1" id="KW-0472">Membrane</keyword>
<gene>
    <name evidence="3" type="ORF">UY33_C0015G0049</name>
</gene>
<reference evidence="3 4" key="1">
    <citation type="journal article" date="2015" name="Nature">
        <title>rRNA introns, odd ribosomes, and small enigmatic genomes across a large radiation of phyla.</title>
        <authorList>
            <person name="Brown C.T."/>
            <person name="Hug L.A."/>
            <person name="Thomas B.C."/>
            <person name="Sharon I."/>
            <person name="Castelle C.J."/>
            <person name="Singh A."/>
            <person name="Wilkins M.J."/>
            <person name="Williams K.H."/>
            <person name="Banfield J.F."/>
        </authorList>
    </citation>
    <scope>NUCLEOTIDE SEQUENCE [LARGE SCALE GENOMIC DNA]</scope>
</reference>
<feature type="domain" description="TNase-like" evidence="2">
    <location>
        <begin position="55"/>
        <end position="209"/>
    </location>
</feature>
<dbReference type="Pfam" id="PF00565">
    <property type="entry name" value="SNase"/>
    <property type="match status" value="1"/>
</dbReference>